<dbReference type="Proteomes" id="UP000535838">
    <property type="component" value="Unassembled WGS sequence"/>
</dbReference>
<proteinExistence type="predicted"/>
<feature type="region of interest" description="Disordered" evidence="1">
    <location>
        <begin position="25"/>
        <end position="134"/>
    </location>
</feature>
<name>A0A841SUQ6_9BACL</name>
<keyword evidence="2" id="KW-0732">Signal</keyword>
<dbReference type="RefSeq" id="WP_185119954.1">
    <property type="nucleotide sequence ID" value="NZ_JACJVQ010000007.1"/>
</dbReference>
<evidence type="ECO:0000256" key="1">
    <source>
        <dbReference type="SAM" id="MobiDB-lite"/>
    </source>
</evidence>
<dbReference type="EMBL" id="JACJVQ010000007">
    <property type="protein sequence ID" value="MBB6634729.1"/>
    <property type="molecule type" value="Genomic_DNA"/>
</dbReference>
<protein>
    <recommendedName>
        <fullName evidence="5">DUF4309 domain-containing protein</fullName>
    </recommendedName>
</protein>
<evidence type="ECO:0000313" key="3">
    <source>
        <dbReference type="EMBL" id="MBB6634729.1"/>
    </source>
</evidence>
<feature type="compositionally biased region" description="Polar residues" evidence="1">
    <location>
        <begin position="25"/>
        <end position="37"/>
    </location>
</feature>
<feature type="chain" id="PRO_5032578438" description="DUF4309 domain-containing protein" evidence="2">
    <location>
        <begin position="26"/>
        <end position="250"/>
    </location>
</feature>
<feature type="signal peptide" evidence="2">
    <location>
        <begin position="1"/>
        <end position="25"/>
    </location>
</feature>
<sequence length="250" mass="25549">MRRKSGTCASIVQAGLLALMLTACSHTSGGSTPTGDFSPSALPESSAFSASSPDDLPPQASEVDFPPSPSASVESSPVQGNSAETGVGAGTETDAEAAVSSSETEPKPEQEAVPPKKLPERDLDPKSPSLAGIRLGDSLASVSKRLGTARDEYDLPDDSDMIHMKDYAGVTVGFGRDNRAVYIELTEIGASSGIKGIGLGESGQAAADALGLTLAPEDLLLLLEVEGGLYKIDLDPSTGNTMSVKLIGQS</sequence>
<comment type="caution">
    <text evidence="3">The sequence shown here is derived from an EMBL/GenBank/DDBJ whole genome shotgun (WGS) entry which is preliminary data.</text>
</comment>
<gene>
    <name evidence="3" type="ORF">H7B67_11475</name>
</gene>
<organism evidence="3 4">
    <name type="scientific">Cohnella thailandensis</name>
    <dbReference type="NCBI Taxonomy" id="557557"/>
    <lineage>
        <taxon>Bacteria</taxon>
        <taxon>Bacillati</taxon>
        <taxon>Bacillota</taxon>
        <taxon>Bacilli</taxon>
        <taxon>Bacillales</taxon>
        <taxon>Paenibacillaceae</taxon>
        <taxon>Cohnella</taxon>
    </lineage>
</organism>
<keyword evidence="4" id="KW-1185">Reference proteome</keyword>
<accession>A0A841SUQ6</accession>
<reference evidence="3 4" key="1">
    <citation type="submission" date="2020-08" db="EMBL/GenBank/DDBJ databases">
        <title>Cohnella phylogeny.</title>
        <authorList>
            <person name="Dunlap C."/>
        </authorList>
    </citation>
    <scope>NUCLEOTIDE SEQUENCE [LARGE SCALE GENOMIC DNA]</scope>
    <source>
        <strain evidence="3 4">DSM 25241</strain>
    </source>
</reference>
<evidence type="ECO:0008006" key="5">
    <source>
        <dbReference type="Google" id="ProtNLM"/>
    </source>
</evidence>
<evidence type="ECO:0000256" key="2">
    <source>
        <dbReference type="SAM" id="SignalP"/>
    </source>
</evidence>
<dbReference type="AlphaFoldDB" id="A0A841SUQ6"/>
<evidence type="ECO:0000313" key="4">
    <source>
        <dbReference type="Proteomes" id="UP000535838"/>
    </source>
</evidence>
<dbReference type="PROSITE" id="PS51257">
    <property type="entry name" value="PROKAR_LIPOPROTEIN"/>
    <property type="match status" value="1"/>
</dbReference>